<evidence type="ECO:0000313" key="3">
    <source>
        <dbReference type="EMBL" id="MBB5873091.1"/>
    </source>
</evidence>
<dbReference type="InterPro" id="IPR036526">
    <property type="entry name" value="C-N_Hydrolase_sf"/>
</dbReference>
<name>A0A841C2L2_9ACTN</name>
<dbReference type="AlphaFoldDB" id="A0A841C2L2"/>
<dbReference type="RefSeq" id="WP_184843722.1">
    <property type="nucleotide sequence ID" value="NZ_JACHMN010000003.1"/>
</dbReference>
<proteinExistence type="inferred from homology"/>
<sequence>MRETLTVAAVQAYAEPGDIPGNTARAAALVSEAADAGAELVVLPELFLSAYQLDLLALDPAGTDVTPQDARLDPLRAVARDRAAVVVIGAAVRRPDGSRTCSALVVDRAGEVRDAYAKQNLCGAQEQALFAAGTSGATLHLDGWRFGLGVCYDGCFPEHARAATEDDVHGLLYPSAYVRGSEHRRDIYYPARALDNTSYVVFANPVGGAEPWSFNGGAAIFDPEGRTLAKGPLDGDRVVTAVLTLEQLAFTRTGHPMVRDRPRDAGGARDRWDG</sequence>
<evidence type="ECO:0000256" key="1">
    <source>
        <dbReference type="ARBA" id="ARBA00010613"/>
    </source>
</evidence>
<organism evidence="3 4">
    <name type="scientific">Allocatelliglobosispora scoriae</name>
    <dbReference type="NCBI Taxonomy" id="643052"/>
    <lineage>
        <taxon>Bacteria</taxon>
        <taxon>Bacillati</taxon>
        <taxon>Actinomycetota</taxon>
        <taxon>Actinomycetes</taxon>
        <taxon>Micromonosporales</taxon>
        <taxon>Micromonosporaceae</taxon>
        <taxon>Allocatelliglobosispora</taxon>
    </lineage>
</organism>
<dbReference type="SUPFAM" id="SSF56317">
    <property type="entry name" value="Carbon-nitrogen hydrolase"/>
    <property type="match status" value="1"/>
</dbReference>
<reference evidence="3 4" key="1">
    <citation type="submission" date="2020-08" db="EMBL/GenBank/DDBJ databases">
        <title>Sequencing the genomes of 1000 actinobacteria strains.</title>
        <authorList>
            <person name="Klenk H.-P."/>
        </authorList>
    </citation>
    <scope>NUCLEOTIDE SEQUENCE [LARGE SCALE GENOMIC DNA]</scope>
    <source>
        <strain evidence="3 4">DSM 45362</strain>
    </source>
</reference>
<keyword evidence="4" id="KW-1185">Reference proteome</keyword>
<feature type="domain" description="CN hydrolase" evidence="2">
    <location>
        <begin position="5"/>
        <end position="245"/>
    </location>
</feature>
<comment type="caution">
    <text evidence="3">The sequence shown here is derived from an EMBL/GenBank/DDBJ whole genome shotgun (WGS) entry which is preliminary data.</text>
</comment>
<dbReference type="Proteomes" id="UP000587527">
    <property type="component" value="Unassembled WGS sequence"/>
</dbReference>
<evidence type="ECO:0000313" key="4">
    <source>
        <dbReference type="Proteomes" id="UP000587527"/>
    </source>
</evidence>
<dbReference type="GO" id="GO:0016787">
    <property type="term" value="F:hydrolase activity"/>
    <property type="evidence" value="ECO:0007669"/>
    <property type="project" value="UniProtKB-KW"/>
</dbReference>
<dbReference type="PANTHER" id="PTHR23088:SF27">
    <property type="entry name" value="DEAMINATED GLUTATHIONE AMIDASE"/>
    <property type="match status" value="1"/>
</dbReference>
<evidence type="ECO:0000259" key="2">
    <source>
        <dbReference type="PROSITE" id="PS50263"/>
    </source>
</evidence>
<dbReference type="InterPro" id="IPR003010">
    <property type="entry name" value="C-N_Hydrolase"/>
</dbReference>
<keyword evidence="3" id="KW-0378">Hydrolase</keyword>
<comment type="similarity">
    <text evidence="1">Belongs to the carbon-nitrogen hydrolase superfamily. NIT1/NIT2 family.</text>
</comment>
<dbReference type="CDD" id="cd07197">
    <property type="entry name" value="nitrilase"/>
    <property type="match status" value="1"/>
</dbReference>
<dbReference type="Gene3D" id="3.60.110.10">
    <property type="entry name" value="Carbon-nitrogen hydrolase"/>
    <property type="match status" value="1"/>
</dbReference>
<dbReference type="Pfam" id="PF00795">
    <property type="entry name" value="CN_hydrolase"/>
    <property type="match status" value="1"/>
</dbReference>
<dbReference type="PANTHER" id="PTHR23088">
    <property type="entry name" value="NITRILASE-RELATED"/>
    <property type="match status" value="1"/>
</dbReference>
<dbReference type="EMBL" id="JACHMN010000003">
    <property type="protein sequence ID" value="MBB5873091.1"/>
    <property type="molecule type" value="Genomic_DNA"/>
</dbReference>
<protein>
    <submittedName>
        <fullName evidence="3">Putative amidohydrolase</fullName>
    </submittedName>
</protein>
<dbReference type="PROSITE" id="PS50263">
    <property type="entry name" value="CN_HYDROLASE"/>
    <property type="match status" value="1"/>
</dbReference>
<accession>A0A841C2L2</accession>
<gene>
    <name evidence="3" type="ORF">F4553_006525</name>
</gene>